<feature type="domain" description="ATP-grasp" evidence="7">
    <location>
        <begin position="2"/>
        <end position="189"/>
    </location>
</feature>
<dbReference type="PROSITE" id="PS50975">
    <property type="entry name" value="ATP_GRASP"/>
    <property type="match status" value="1"/>
</dbReference>
<comment type="caution">
    <text evidence="10">The sequence shown here is derived from an EMBL/GenBank/DDBJ whole genome shotgun (WGS) entry which is preliminary data.</text>
</comment>
<dbReference type="InterPro" id="IPR011053">
    <property type="entry name" value="Single_hybrid_motif"/>
</dbReference>
<evidence type="ECO:0000313" key="11">
    <source>
        <dbReference type="Proteomes" id="UP000754644"/>
    </source>
</evidence>
<dbReference type="InterPro" id="IPR001882">
    <property type="entry name" value="Biotin_BS"/>
</dbReference>
<accession>A0A972VZA9</accession>
<dbReference type="PROSITE" id="PS00188">
    <property type="entry name" value="BIOTIN"/>
    <property type="match status" value="1"/>
</dbReference>
<feature type="domain" description="Biotin carboxylation" evidence="8">
    <location>
        <begin position="1"/>
        <end position="330"/>
    </location>
</feature>
<dbReference type="GO" id="GO:0046872">
    <property type="term" value="F:metal ion binding"/>
    <property type="evidence" value="ECO:0007669"/>
    <property type="project" value="InterPro"/>
</dbReference>
<dbReference type="PROSITE" id="PS50989">
    <property type="entry name" value="COA_CT_CTER"/>
    <property type="match status" value="1"/>
</dbReference>
<evidence type="ECO:0000259" key="7">
    <source>
        <dbReference type="PROSITE" id="PS50975"/>
    </source>
</evidence>
<keyword evidence="3 5" id="KW-0067">ATP-binding</keyword>
<evidence type="ECO:0000256" key="4">
    <source>
        <dbReference type="ARBA" id="ARBA00023267"/>
    </source>
</evidence>
<evidence type="ECO:0000259" key="9">
    <source>
        <dbReference type="PROSITE" id="PS50989"/>
    </source>
</evidence>
<feature type="non-terminal residue" evidence="10">
    <location>
        <position position="841"/>
    </location>
</feature>
<dbReference type="InterPro" id="IPR034733">
    <property type="entry name" value="AcCoA_carboxyl_beta"/>
</dbReference>
<dbReference type="SUPFAM" id="SSF56059">
    <property type="entry name" value="Glutathione synthetase ATP-binding domain-like"/>
    <property type="match status" value="1"/>
</dbReference>
<keyword evidence="1" id="KW-0436">Ligase</keyword>
<dbReference type="PROSITE" id="PS00867">
    <property type="entry name" value="CPSASE_2"/>
    <property type="match status" value="1"/>
</dbReference>
<feature type="domain" description="Lipoyl-binding" evidence="6">
    <location>
        <begin position="391"/>
        <end position="469"/>
    </location>
</feature>
<dbReference type="AlphaFoldDB" id="A0A972VZA9"/>
<evidence type="ECO:0000259" key="8">
    <source>
        <dbReference type="PROSITE" id="PS50979"/>
    </source>
</evidence>
<dbReference type="Gene3D" id="3.90.226.10">
    <property type="entry name" value="2-enoyl-CoA Hydratase, Chain A, domain 1"/>
    <property type="match status" value="2"/>
</dbReference>
<dbReference type="SUPFAM" id="SSF51230">
    <property type="entry name" value="Single hybrid motif"/>
    <property type="match status" value="1"/>
</dbReference>
<evidence type="ECO:0000313" key="10">
    <source>
        <dbReference type="EMBL" id="NQV66114.1"/>
    </source>
</evidence>
<evidence type="ECO:0000256" key="3">
    <source>
        <dbReference type="ARBA" id="ARBA00022840"/>
    </source>
</evidence>
<feature type="domain" description="CoA carboxyltransferase C-terminal" evidence="9">
    <location>
        <begin position="753"/>
        <end position="841"/>
    </location>
</feature>
<dbReference type="Pfam" id="PF01039">
    <property type="entry name" value="Carboxyl_trans"/>
    <property type="match status" value="1"/>
</dbReference>
<dbReference type="InterPro" id="IPR011764">
    <property type="entry name" value="Biotin_carboxylation_dom"/>
</dbReference>
<dbReference type="GO" id="GO:0016874">
    <property type="term" value="F:ligase activity"/>
    <property type="evidence" value="ECO:0007669"/>
    <property type="project" value="UniProtKB-KW"/>
</dbReference>
<dbReference type="Gene3D" id="3.30.1490.20">
    <property type="entry name" value="ATP-grasp fold, A domain"/>
    <property type="match status" value="1"/>
</dbReference>
<dbReference type="Pfam" id="PF02786">
    <property type="entry name" value="CPSase_L_D2"/>
    <property type="match status" value="1"/>
</dbReference>
<proteinExistence type="predicted"/>
<evidence type="ECO:0000256" key="5">
    <source>
        <dbReference type="PROSITE-ProRule" id="PRU00409"/>
    </source>
</evidence>
<feature type="non-terminal residue" evidence="10">
    <location>
        <position position="1"/>
    </location>
</feature>
<dbReference type="InterPro" id="IPR029045">
    <property type="entry name" value="ClpP/crotonase-like_dom_sf"/>
</dbReference>
<dbReference type="Gene3D" id="2.40.50.100">
    <property type="match status" value="1"/>
</dbReference>
<dbReference type="PANTHER" id="PTHR18866">
    <property type="entry name" value="CARBOXYLASE:PYRUVATE/ACETYL-COA/PROPIONYL-COA CARBOXYLASE"/>
    <property type="match status" value="1"/>
</dbReference>
<dbReference type="GO" id="GO:0005524">
    <property type="term" value="F:ATP binding"/>
    <property type="evidence" value="ECO:0007669"/>
    <property type="project" value="UniProtKB-UniRule"/>
</dbReference>
<dbReference type="PROSITE" id="PS50979">
    <property type="entry name" value="BC"/>
    <property type="match status" value="1"/>
</dbReference>
<dbReference type="InterPro" id="IPR011761">
    <property type="entry name" value="ATP-grasp"/>
</dbReference>
<dbReference type="InterPro" id="IPR011763">
    <property type="entry name" value="COA_CT_C"/>
</dbReference>
<keyword evidence="2 5" id="KW-0547">Nucleotide-binding</keyword>
<dbReference type="Pfam" id="PF02785">
    <property type="entry name" value="Biotin_carb_C"/>
    <property type="match status" value="1"/>
</dbReference>
<dbReference type="InterPro" id="IPR005479">
    <property type="entry name" value="CPAse_ATP-bd"/>
</dbReference>
<sequence length="841" mass="90884">IKGTNGDTDLAAAQVFFQQLPPGAQMLIKARAGGGGRGMRIVETIEQLPKLLERCQSEAKAAFGDASVYVEQLVPRARHIEIQIIGDGENICHLWERECSAQRNHQKVIELAPAPGLDPIMRQSLIDAAMTMAASAHYLSLGTFEFLLDRDNSGQFYFIEANPRLQVEHTVTEAVTGVDLVQTQLHLANGETLDTLGLLDSDRPLPRGFAIQTRINMESLSLKTPASPRFKPTGGTLAVFEPPTGPGIRVDSFGYAGYQTSTRFDSLLAKLIVHSSSSEFVDCARKTYRALTEFRIEGFDTNIPFLMNLVQSEAFKTNDIYTRFVDENLTALAVQTEHEALYFSSSHSASAASAESTDSHKLAGSKLTSRDPLAVLNHGKSTPELLTEIKAEQRQGPTGTTAVNAPLQGTVIELSVEQGSTVYVGQQLAIMEAMKMEHVITAPISGTIKLLACSDGDAVFEGHQLLFIEPGDVAKAETEVAVALDPDHIRPDLAESIARHALGLDSARPEAVAKRHGTGHRTVRENLKELYDPDTFVEYGALTIAAQRRRRKVDDLMRNTPADGMVTGIGSVNGNLFPNLETQCILMSYDYMVLAGTQGGQNHRKKDRMFELAETLKLPIILIAEGGGGRPGDTDGLGIAGLDCLAFALYGKLSGLVPRIGVTTGRCFAGNAALLGASDVVIATKDSNIGMGGPAMIEGGGLGIFTPDEVGPMSVQVSNGVVDIVVEDEAEAMVVAKKYLSYFQGRVDQWERHDQRPLRAIIPENRLRIYDIRELIETLADVDSVLELRAGFGLGMITALARIEGRPFGIIANNPAFLSGAIDSHGADKAARFMQLCDAFD</sequence>
<dbReference type="InterPro" id="IPR000089">
    <property type="entry name" value="Biotin_lipoyl"/>
</dbReference>
<dbReference type="InterPro" id="IPR013815">
    <property type="entry name" value="ATP_grasp_subdomain_1"/>
</dbReference>
<name>A0A972VZA9_9GAMM</name>
<dbReference type="PANTHER" id="PTHR18866:SF33">
    <property type="entry name" value="METHYLCROTONOYL-COA CARBOXYLASE SUBUNIT ALPHA, MITOCHONDRIAL-RELATED"/>
    <property type="match status" value="1"/>
</dbReference>
<dbReference type="InterPro" id="IPR050856">
    <property type="entry name" value="Biotin_carboxylase_complex"/>
</dbReference>
<dbReference type="InterPro" id="IPR005482">
    <property type="entry name" value="Biotin_COase_C"/>
</dbReference>
<evidence type="ECO:0000256" key="1">
    <source>
        <dbReference type="ARBA" id="ARBA00022598"/>
    </source>
</evidence>
<protein>
    <submittedName>
        <fullName evidence="10">Carbamoyl-phosphate synthase large subunit</fullName>
    </submittedName>
</protein>
<dbReference type="Gene3D" id="3.30.470.20">
    <property type="entry name" value="ATP-grasp fold, B domain"/>
    <property type="match status" value="1"/>
</dbReference>
<dbReference type="FunFam" id="2.40.50.100:FF:000003">
    <property type="entry name" value="Acetyl-CoA carboxylase biotin carboxyl carrier protein"/>
    <property type="match status" value="1"/>
</dbReference>
<dbReference type="InterPro" id="IPR011054">
    <property type="entry name" value="Rudment_hybrid_motif"/>
</dbReference>
<reference evidence="10" key="1">
    <citation type="submission" date="2020-05" db="EMBL/GenBank/DDBJ databases">
        <title>Sulfur intermediates as new biogeochemical hubs in an aquatic model microbial ecosystem.</title>
        <authorList>
            <person name="Vigneron A."/>
        </authorList>
    </citation>
    <scope>NUCLEOTIDE SEQUENCE</scope>
    <source>
        <strain evidence="10">Bin.250</strain>
    </source>
</reference>
<dbReference type="SMART" id="SM00878">
    <property type="entry name" value="Biotin_carb_C"/>
    <property type="match status" value="1"/>
</dbReference>
<dbReference type="SUPFAM" id="SSF51246">
    <property type="entry name" value="Rudiment single hybrid motif"/>
    <property type="match status" value="1"/>
</dbReference>
<organism evidence="10 11">
    <name type="scientific">SAR86 cluster bacterium</name>
    <dbReference type="NCBI Taxonomy" id="2030880"/>
    <lineage>
        <taxon>Bacteria</taxon>
        <taxon>Pseudomonadati</taxon>
        <taxon>Pseudomonadota</taxon>
        <taxon>Gammaproteobacteria</taxon>
        <taxon>SAR86 cluster</taxon>
    </lineage>
</organism>
<dbReference type="EMBL" id="JABMOJ010000459">
    <property type="protein sequence ID" value="NQV66114.1"/>
    <property type="molecule type" value="Genomic_DNA"/>
</dbReference>
<keyword evidence="4" id="KW-0092">Biotin</keyword>
<dbReference type="Pfam" id="PF00364">
    <property type="entry name" value="Biotin_lipoyl"/>
    <property type="match status" value="1"/>
</dbReference>
<dbReference type="CDD" id="cd06850">
    <property type="entry name" value="biotinyl_domain"/>
    <property type="match status" value="1"/>
</dbReference>
<dbReference type="PROSITE" id="PS50968">
    <property type="entry name" value="BIOTINYL_LIPOYL"/>
    <property type="match status" value="1"/>
</dbReference>
<dbReference type="SUPFAM" id="SSF52096">
    <property type="entry name" value="ClpP/crotonase"/>
    <property type="match status" value="2"/>
</dbReference>
<evidence type="ECO:0000256" key="2">
    <source>
        <dbReference type="ARBA" id="ARBA00022741"/>
    </source>
</evidence>
<gene>
    <name evidence="10" type="ORF">HQ497_12200</name>
</gene>
<evidence type="ECO:0000259" key="6">
    <source>
        <dbReference type="PROSITE" id="PS50968"/>
    </source>
</evidence>
<dbReference type="Proteomes" id="UP000754644">
    <property type="component" value="Unassembled WGS sequence"/>
</dbReference>